<evidence type="ECO:0000256" key="2">
    <source>
        <dbReference type="SAM" id="MobiDB-lite"/>
    </source>
</evidence>
<dbReference type="PANTHER" id="PTHR47186">
    <property type="entry name" value="LEUCINE-RICH REPEAT-CONTAINING PROTEIN 57"/>
    <property type="match status" value="1"/>
</dbReference>
<dbReference type="Pfam" id="PF23598">
    <property type="entry name" value="LRR_14"/>
    <property type="match status" value="1"/>
</dbReference>
<dbReference type="AlphaFoldDB" id="A0A443P209"/>
<reference evidence="4 5" key="1">
    <citation type="journal article" date="2019" name="Nat. Plants">
        <title>Stout camphor tree genome fills gaps in understanding of flowering plant genome evolution.</title>
        <authorList>
            <person name="Chaw S.M."/>
            <person name="Liu Y.C."/>
            <person name="Wu Y.W."/>
            <person name="Wang H.Y."/>
            <person name="Lin C.I."/>
            <person name="Wu C.S."/>
            <person name="Ke H.M."/>
            <person name="Chang L.Y."/>
            <person name="Hsu C.Y."/>
            <person name="Yang H.T."/>
            <person name="Sudianto E."/>
            <person name="Hsu M.H."/>
            <person name="Wu K.P."/>
            <person name="Wang L.N."/>
            <person name="Leebens-Mack J.H."/>
            <person name="Tsai I.J."/>
        </authorList>
    </citation>
    <scope>NUCLEOTIDE SEQUENCE [LARGE SCALE GENOMIC DNA]</scope>
    <source>
        <strain evidence="5">cv. Chaw 1501</strain>
        <tissue evidence="4">Young leaves</tissue>
    </source>
</reference>
<protein>
    <submittedName>
        <fullName evidence="4">Putative disease resistance RPP8-like protein 2</fullName>
    </submittedName>
</protein>
<evidence type="ECO:0000313" key="4">
    <source>
        <dbReference type="EMBL" id="RWR84823.1"/>
    </source>
</evidence>
<dbReference type="EMBL" id="QPKB01000005">
    <property type="protein sequence ID" value="RWR84823.1"/>
    <property type="molecule type" value="Genomic_DNA"/>
</dbReference>
<keyword evidence="1" id="KW-0677">Repeat</keyword>
<evidence type="ECO:0000259" key="3">
    <source>
        <dbReference type="Pfam" id="PF23598"/>
    </source>
</evidence>
<proteinExistence type="predicted"/>
<dbReference type="InterPro" id="IPR055414">
    <property type="entry name" value="LRR_R13L4/SHOC2-like"/>
</dbReference>
<evidence type="ECO:0000256" key="1">
    <source>
        <dbReference type="ARBA" id="ARBA00022737"/>
    </source>
</evidence>
<comment type="caution">
    <text evidence="4">The sequence shown here is derived from an EMBL/GenBank/DDBJ whole genome shotgun (WGS) entry which is preliminary data.</text>
</comment>
<feature type="region of interest" description="Disordered" evidence="2">
    <location>
        <begin position="373"/>
        <end position="398"/>
    </location>
</feature>
<dbReference type="PANTHER" id="PTHR47186:SF3">
    <property type="entry name" value="OS09G0267800 PROTEIN"/>
    <property type="match status" value="1"/>
</dbReference>
<organism evidence="4 5">
    <name type="scientific">Cinnamomum micranthum f. kanehirae</name>
    <dbReference type="NCBI Taxonomy" id="337451"/>
    <lineage>
        <taxon>Eukaryota</taxon>
        <taxon>Viridiplantae</taxon>
        <taxon>Streptophyta</taxon>
        <taxon>Embryophyta</taxon>
        <taxon>Tracheophyta</taxon>
        <taxon>Spermatophyta</taxon>
        <taxon>Magnoliopsida</taxon>
        <taxon>Magnoliidae</taxon>
        <taxon>Laurales</taxon>
        <taxon>Lauraceae</taxon>
        <taxon>Cinnamomum</taxon>
    </lineage>
</organism>
<feature type="region of interest" description="Disordered" evidence="2">
    <location>
        <begin position="1"/>
        <end position="21"/>
    </location>
</feature>
<feature type="compositionally biased region" description="Basic and acidic residues" evidence="2">
    <location>
        <begin position="1"/>
        <end position="10"/>
    </location>
</feature>
<gene>
    <name evidence="4" type="ORF">CKAN_01365200</name>
</gene>
<dbReference type="SUPFAM" id="SSF52058">
    <property type="entry name" value="L domain-like"/>
    <property type="match status" value="1"/>
</dbReference>
<dbReference type="Proteomes" id="UP000283530">
    <property type="component" value="Unassembled WGS sequence"/>
</dbReference>
<feature type="domain" description="Disease resistance R13L4/SHOC-2-like LRR" evidence="3">
    <location>
        <begin position="33"/>
        <end position="294"/>
    </location>
</feature>
<feature type="compositionally biased region" description="Basic residues" evidence="2">
    <location>
        <begin position="389"/>
        <end position="398"/>
    </location>
</feature>
<keyword evidence="5" id="KW-1185">Reference proteome</keyword>
<accession>A0A443P209</accession>
<name>A0A443P209_9MAGN</name>
<evidence type="ECO:0000313" key="5">
    <source>
        <dbReference type="Proteomes" id="UP000283530"/>
    </source>
</evidence>
<dbReference type="OrthoDB" id="850200at2759"/>
<dbReference type="Gene3D" id="3.80.10.10">
    <property type="entry name" value="Ribonuclease Inhibitor"/>
    <property type="match status" value="2"/>
</dbReference>
<dbReference type="InterPro" id="IPR032675">
    <property type="entry name" value="LRR_dom_sf"/>
</dbReference>
<sequence length="398" mass="45271">MATNREREKDREEEEENERERVRVARAACGNEQGERSVANDQVGDLWHLTYLGLRGTRIKCLPSSLQNLHNLETLDVRDTLIKFLPSSITNIKKLRHLLLRNMKIHGSDVLVMMPSGIDNLRHLQTLSGLKADIYSLELAHLTQLKKLYVSITGQEEARTLFAAINQIANLHSLKIGCRDRHGKYTELMLETLLPLPQYLEKLTLGANIMELPLWFAHFKSLRVLVLVNSMLVFDPLSNLSGLPNLVSLSLFHAYTGEQMGCRQGGFPKLRHLHITSFIELGEWTPIEEGTMPCTQFIRIVDCGKLSMLPQGFEQLRTLESLELIEMSQEFIRKLVEEDFYKVHHISKVIALPRISCERNLLDSENLQLKIHESSGASSSSSPFVEATRKRKLGNQTG</sequence>